<accession>A0ABR2VNT4</accession>
<evidence type="ECO:0000256" key="3">
    <source>
        <dbReference type="ARBA" id="ARBA00022722"/>
    </source>
</evidence>
<reference evidence="9 10" key="1">
    <citation type="submission" date="2023-04" db="EMBL/GenBank/DDBJ databases">
        <title>Genome of Basidiobolus ranarum AG-B5.</title>
        <authorList>
            <person name="Stajich J.E."/>
            <person name="Carter-House D."/>
            <person name="Gryganskyi A."/>
        </authorList>
    </citation>
    <scope>NUCLEOTIDE SEQUENCE [LARGE SCALE GENOMIC DNA]</scope>
    <source>
        <strain evidence="9 10">AG-B5</strain>
    </source>
</reference>
<keyword evidence="5" id="KW-0378">Hydrolase</keyword>
<sequence>MSRLIHKTFPTSLFRLRPENVHRLNYRKITFSVRSLSSYKPIELKYPNGKVLLTKTSKSPTENHVTIDELLDKDNLRKLMLATYQLEADWFISKLPHNIPICLVRNWHRQSGEKPGTSSLHSKFTVIQPPLPEDRYGSMHAKLMILYYDEFLRVVVTSANVTSLDWENFENAIFVQDFHRAQYKMQHVPAFGKDLYHFLGALKVPNFIRNSLTSYDFSTAGVSLIPSVPGCHPNDQEESYGHKRVAQTLKAHGLMSNCSDNTMKLEYQTSALGAIDEYWLREFYRSCGGGLAAKGVYDLKELPIEIIYPSQSTIDKSIHGHNHQFHLKESFYSRDNFPKKLLRDSVSKQPGVLSHSKVFLAKLQKSIPMDVGGHAIGWSYLGSHNLSGGGWGKTTSMLSGMAGSRFRKSHLRINNFDLGVLNIITNDAPIDDSEEIDAKLVSLAAPSYMSPPPLYHSTDHPYFDAPHSSS</sequence>
<evidence type="ECO:0000256" key="2">
    <source>
        <dbReference type="ARBA" id="ARBA00010205"/>
    </source>
</evidence>
<keyword evidence="7" id="KW-0234">DNA repair</keyword>
<evidence type="ECO:0000256" key="6">
    <source>
        <dbReference type="ARBA" id="ARBA00022839"/>
    </source>
</evidence>
<dbReference type="Pfam" id="PF06087">
    <property type="entry name" value="Tyr-DNA_phospho"/>
    <property type="match status" value="1"/>
</dbReference>
<evidence type="ECO:0000256" key="1">
    <source>
        <dbReference type="ARBA" id="ARBA00004123"/>
    </source>
</evidence>
<name>A0ABR2VNT4_9FUNG</name>
<dbReference type="PANTHER" id="PTHR12415">
    <property type="entry name" value="TYROSYL-DNA PHOSPHODIESTERASE 1"/>
    <property type="match status" value="1"/>
</dbReference>
<dbReference type="Gene3D" id="3.30.870.10">
    <property type="entry name" value="Endonuclease Chain A"/>
    <property type="match status" value="2"/>
</dbReference>
<dbReference type="PANTHER" id="PTHR12415:SF0">
    <property type="entry name" value="TYROSYL-DNA PHOSPHODIESTERASE 1"/>
    <property type="match status" value="1"/>
</dbReference>
<protein>
    <recommendedName>
        <fullName evidence="11">Phospholipase D/nuclease</fullName>
    </recommendedName>
</protein>
<dbReference type="SUPFAM" id="SSF56024">
    <property type="entry name" value="Phospholipase D/nuclease"/>
    <property type="match status" value="2"/>
</dbReference>
<evidence type="ECO:0000313" key="10">
    <source>
        <dbReference type="Proteomes" id="UP001479436"/>
    </source>
</evidence>
<evidence type="ECO:0000256" key="5">
    <source>
        <dbReference type="ARBA" id="ARBA00022801"/>
    </source>
</evidence>
<comment type="caution">
    <text evidence="9">The sequence shown here is derived from an EMBL/GenBank/DDBJ whole genome shotgun (WGS) entry which is preliminary data.</text>
</comment>
<evidence type="ECO:0008006" key="11">
    <source>
        <dbReference type="Google" id="ProtNLM"/>
    </source>
</evidence>
<organism evidence="9 10">
    <name type="scientific">Basidiobolus ranarum</name>
    <dbReference type="NCBI Taxonomy" id="34480"/>
    <lineage>
        <taxon>Eukaryota</taxon>
        <taxon>Fungi</taxon>
        <taxon>Fungi incertae sedis</taxon>
        <taxon>Zoopagomycota</taxon>
        <taxon>Entomophthoromycotina</taxon>
        <taxon>Basidiobolomycetes</taxon>
        <taxon>Basidiobolales</taxon>
        <taxon>Basidiobolaceae</taxon>
        <taxon>Basidiobolus</taxon>
    </lineage>
</organism>
<evidence type="ECO:0000256" key="8">
    <source>
        <dbReference type="ARBA" id="ARBA00023242"/>
    </source>
</evidence>
<keyword evidence="6" id="KW-0269">Exonuclease</keyword>
<keyword evidence="4" id="KW-0227">DNA damage</keyword>
<comment type="subcellular location">
    <subcellularLocation>
        <location evidence="1">Nucleus</location>
    </subcellularLocation>
</comment>
<keyword evidence="8" id="KW-0539">Nucleus</keyword>
<gene>
    <name evidence="9" type="ORF">K7432_015042</name>
</gene>
<dbReference type="InterPro" id="IPR010347">
    <property type="entry name" value="Tdp1"/>
</dbReference>
<proteinExistence type="inferred from homology"/>
<dbReference type="EMBL" id="JASJQH010008772">
    <property type="protein sequence ID" value="KAK9686791.1"/>
    <property type="molecule type" value="Genomic_DNA"/>
</dbReference>
<evidence type="ECO:0000313" key="9">
    <source>
        <dbReference type="EMBL" id="KAK9686791.1"/>
    </source>
</evidence>
<comment type="similarity">
    <text evidence="2">Belongs to the tyrosyl-DNA phosphodiesterase family.</text>
</comment>
<evidence type="ECO:0000256" key="4">
    <source>
        <dbReference type="ARBA" id="ARBA00022763"/>
    </source>
</evidence>
<dbReference type="Proteomes" id="UP001479436">
    <property type="component" value="Unassembled WGS sequence"/>
</dbReference>
<evidence type="ECO:0000256" key="7">
    <source>
        <dbReference type="ARBA" id="ARBA00023204"/>
    </source>
</evidence>
<dbReference type="CDD" id="cd09122">
    <property type="entry name" value="PLDc_Tdp1_1"/>
    <property type="match status" value="1"/>
</dbReference>
<keyword evidence="3" id="KW-0540">Nuclease</keyword>
<keyword evidence="10" id="KW-1185">Reference proteome</keyword>